<evidence type="ECO:0000313" key="2">
    <source>
        <dbReference type="Proteomes" id="UP000046393"/>
    </source>
</evidence>
<organism evidence="2 3">
    <name type="scientific">Syphacia muris</name>
    <dbReference type="NCBI Taxonomy" id="451379"/>
    <lineage>
        <taxon>Eukaryota</taxon>
        <taxon>Metazoa</taxon>
        <taxon>Ecdysozoa</taxon>
        <taxon>Nematoda</taxon>
        <taxon>Chromadorea</taxon>
        <taxon>Rhabditida</taxon>
        <taxon>Spirurina</taxon>
        <taxon>Oxyuridomorpha</taxon>
        <taxon>Oxyuroidea</taxon>
        <taxon>Oxyuridae</taxon>
        <taxon>Syphacia</taxon>
    </lineage>
</organism>
<evidence type="ECO:0000313" key="3">
    <source>
        <dbReference type="WBParaSite" id="SMUV_0000050701-mRNA-1"/>
    </source>
</evidence>
<proteinExistence type="predicted"/>
<feature type="region of interest" description="Disordered" evidence="1">
    <location>
        <begin position="27"/>
        <end position="48"/>
    </location>
</feature>
<dbReference type="AlphaFoldDB" id="A0A0N5A8U6"/>
<dbReference type="Proteomes" id="UP000046393">
    <property type="component" value="Unplaced"/>
</dbReference>
<name>A0A0N5A8U6_9BILA</name>
<evidence type="ECO:0000256" key="1">
    <source>
        <dbReference type="SAM" id="MobiDB-lite"/>
    </source>
</evidence>
<protein>
    <submittedName>
        <fullName evidence="3">Ovule protein</fullName>
    </submittedName>
</protein>
<sequence length="48" mass="5332">MAAVEAAVEYKIENFNKQKNQSCLNLKSSAEDNEDIVGNTASKRDDLE</sequence>
<accession>A0A0N5A8U6</accession>
<reference evidence="3" key="1">
    <citation type="submission" date="2017-02" db="UniProtKB">
        <authorList>
            <consortium name="WormBaseParasite"/>
        </authorList>
    </citation>
    <scope>IDENTIFICATION</scope>
</reference>
<dbReference type="WBParaSite" id="SMUV_0000050701-mRNA-1">
    <property type="protein sequence ID" value="SMUV_0000050701-mRNA-1"/>
    <property type="gene ID" value="SMUV_0000050701"/>
</dbReference>
<keyword evidence="2" id="KW-1185">Reference proteome</keyword>